<dbReference type="InterPro" id="IPR003607">
    <property type="entry name" value="HD/PDEase_dom"/>
</dbReference>
<dbReference type="SUPFAM" id="SSF109604">
    <property type="entry name" value="HD-domain/PDEase-like"/>
    <property type="match status" value="1"/>
</dbReference>
<dbReference type="InterPro" id="IPR037522">
    <property type="entry name" value="HD_GYP_dom"/>
</dbReference>
<dbReference type="GO" id="GO:0000160">
    <property type="term" value="P:phosphorelay signal transduction system"/>
    <property type="evidence" value="ECO:0007669"/>
    <property type="project" value="InterPro"/>
</dbReference>
<dbReference type="GO" id="GO:0008081">
    <property type="term" value="F:phosphoric diester hydrolase activity"/>
    <property type="evidence" value="ECO:0007669"/>
    <property type="project" value="UniProtKB-ARBA"/>
</dbReference>
<evidence type="ECO:0000256" key="1">
    <source>
        <dbReference type="PROSITE-ProRule" id="PRU00169"/>
    </source>
</evidence>
<keyword evidence="1" id="KW-0597">Phosphoprotein</keyword>
<evidence type="ECO:0000313" key="5">
    <source>
        <dbReference type="Proteomes" id="UP000566711"/>
    </source>
</evidence>
<dbReference type="CDD" id="cd00077">
    <property type="entry name" value="HDc"/>
    <property type="match status" value="1"/>
</dbReference>
<dbReference type="InterPro" id="IPR011006">
    <property type="entry name" value="CheY-like_superfamily"/>
</dbReference>
<dbReference type="InterPro" id="IPR052020">
    <property type="entry name" value="Cyclic_di-GMP/3'3'-cGAMP_PDE"/>
</dbReference>
<dbReference type="SMART" id="SM00471">
    <property type="entry name" value="HDc"/>
    <property type="match status" value="1"/>
</dbReference>
<dbReference type="Gene3D" id="3.40.50.2300">
    <property type="match status" value="1"/>
</dbReference>
<protein>
    <submittedName>
        <fullName evidence="4">Response regulator</fullName>
    </submittedName>
</protein>
<dbReference type="PANTHER" id="PTHR45228">
    <property type="entry name" value="CYCLIC DI-GMP PHOSPHODIESTERASE TM_0186-RELATED"/>
    <property type="match status" value="1"/>
</dbReference>
<gene>
    <name evidence="4" type="ORF">H3H36_02700</name>
</gene>
<evidence type="ECO:0000259" key="3">
    <source>
        <dbReference type="PROSITE" id="PS51832"/>
    </source>
</evidence>
<dbReference type="Gene3D" id="1.10.3210.10">
    <property type="entry name" value="Hypothetical protein af1432"/>
    <property type="match status" value="1"/>
</dbReference>
<dbReference type="SUPFAM" id="SSF52172">
    <property type="entry name" value="CheY-like"/>
    <property type="match status" value="1"/>
</dbReference>
<dbReference type="AlphaFoldDB" id="A0A7W2EE39"/>
<evidence type="ECO:0000259" key="2">
    <source>
        <dbReference type="PROSITE" id="PS50110"/>
    </source>
</evidence>
<feature type="domain" description="HD-GYP" evidence="3">
    <location>
        <begin position="129"/>
        <end position="326"/>
    </location>
</feature>
<dbReference type="EMBL" id="JACEZS010000001">
    <property type="protein sequence ID" value="MBA5604269.1"/>
    <property type="molecule type" value="Genomic_DNA"/>
</dbReference>
<proteinExistence type="predicted"/>
<reference evidence="4 5" key="1">
    <citation type="submission" date="2020-07" db="EMBL/GenBank/DDBJ databases">
        <title>Novel species isolated from subtropical streams in China.</title>
        <authorList>
            <person name="Lu H."/>
        </authorList>
    </citation>
    <scope>NUCLEOTIDE SEQUENCE [LARGE SCALE GENOMIC DNA]</scope>
    <source>
        <strain evidence="4 5">FT3S</strain>
    </source>
</reference>
<feature type="modified residue" description="4-aspartylphosphate" evidence="1">
    <location>
        <position position="54"/>
    </location>
</feature>
<feature type="domain" description="Response regulatory" evidence="2">
    <location>
        <begin position="6"/>
        <end position="121"/>
    </location>
</feature>
<evidence type="ECO:0000313" key="4">
    <source>
        <dbReference type="EMBL" id="MBA5604269.1"/>
    </source>
</evidence>
<dbReference type="PROSITE" id="PS50110">
    <property type="entry name" value="RESPONSE_REGULATORY"/>
    <property type="match status" value="1"/>
</dbReference>
<accession>A0A7W2EE39</accession>
<dbReference type="InterPro" id="IPR001789">
    <property type="entry name" value="Sig_transdc_resp-reg_receiver"/>
</dbReference>
<organism evidence="4 5">
    <name type="scientific">Rugamonas fusca</name>
    <dbReference type="NCBI Taxonomy" id="2758568"/>
    <lineage>
        <taxon>Bacteria</taxon>
        <taxon>Pseudomonadati</taxon>
        <taxon>Pseudomonadota</taxon>
        <taxon>Betaproteobacteria</taxon>
        <taxon>Burkholderiales</taxon>
        <taxon>Oxalobacteraceae</taxon>
        <taxon>Telluria group</taxon>
        <taxon>Rugamonas</taxon>
    </lineage>
</organism>
<keyword evidence="5" id="KW-1185">Reference proteome</keyword>
<dbReference type="SMART" id="SM00448">
    <property type="entry name" value="REC"/>
    <property type="match status" value="1"/>
</dbReference>
<dbReference type="PROSITE" id="PS51832">
    <property type="entry name" value="HD_GYP"/>
    <property type="match status" value="1"/>
</dbReference>
<dbReference type="PANTHER" id="PTHR45228:SF5">
    <property type="entry name" value="CYCLIC DI-GMP PHOSPHODIESTERASE VC_1348-RELATED"/>
    <property type="match status" value="1"/>
</dbReference>
<dbReference type="Proteomes" id="UP000566711">
    <property type="component" value="Unassembled WGS sequence"/>
</dbReference>
<dbReference type="Pfam" id="PF00072">
    <property type="entry name" value="Response_reg"/>
    <property type="match status" value="1"/>
</dbReference>
<dbReference type="RefSeq" id="WP_182213683.1">
    <property type="nucleotide sequence ID" value="NZ_JACEZS010000001.1"/>
</dbReference>
<sequence>MMDKKLILAVDDEAGNLQLLDQILGDDYRLLLAKDGERAQVLAREKMPALILLDVVMPGLGGYDVCRRLKADPATAGIPVIFVTSQSDVADELLGFGCGAVDYISKPVSPPIVQARVRTHLSLVRVEELLTSRLAIVQRLGRAAEYRDNETGMHVIRMSHYARLLALAAGLSEELADELLHAAPMHDVGKIGIPDQVLLKPGKLDAEEWAIMQRHAAIGADILGEDSSGMLQLAYRIALEHHEKYDGSGYPRGLAGEQIDICARIVAIADVFDALTSSRPYKEPWPLDQVIEYLVAQRGKHFDPHLVDLFLDLLPEVDLVRRRWQDTH</sequence>
<dbReference type="Pfam" id="PF13487">
    <property type="entry name" value="HD_5"/>
    <property type="match status" value="1"/>
</dbReference>
<name>A0A7W2EE39_9BURK</name>
<comment type="caution">
    <text evidence="4">The sequence shown here is derived from an EMBL/GenBank/DDBJ whole genome shotgun (WGS) entry which is preliminary data.</text>
</comment>